<dbReference type="HAMAP" id="MF_00692">
    <property type="entry name" value="SelO"/>
    <property type="match status" value="1"/>
</dbReference>
<gene>
    <name evidence="8" type="primary">ydiU</name>
    <name evidence="8" type="synonym">selO</name>
    <name evidence="9" type="ORF">J2Z35_001512</name>
</gene>
<comment type="catalytic activity">
    <reaction evidence="8">
        <text>L-histidyl-[protein] + UTP = N(tele)-(5'-uridylyl)-L-histidyl-[protein] + diphosphate</text>
        <dbReference type="Rhea" id="RHEA:83891"/>
        <dbReference type="Rhea" id="RHEA-COMP:9745"/>
        <dbReference type="Rhea" id="RHEA-COMP:20239"/>
        <dbReference type="ChEBI" id="CHEBI:29979"/>
        <dbReference type="ChEBI" id="CHEBI:33019"/>
        <dbReference type="ChEBI" id="CHEBI:46398"/>
        <dbReference type="ChEBI" id="CHEBI:233474"/>
    </reaction>
</comment>
<evidence type="ECO:0000256" key="3">
    <source>
        <dbReference type="ARBA" id="ARBA00022695"/>
    </source>
</evidence>
<dbReference type="PANTHER" id="PTHR12153">
    <property type="entry name" value="SELENOPROTEIN O"/>
    <property type="match status" value="1"/>
</dbReference>
<comment type="caution">
    <text evidence="9">The sequence shown here is derived from an EMBL/GenBank/DDBJ whole genome shotgun (WGS) entry which is preliminary data.</text>
</comment>
<evidence type="ECO:0000256" key="8">
    <source>
        <dbReference type="HAMAP-Rule" id="MF_00692"/>
    </source>
</evidence>
<accession>A0ABS4KIV9</accession>
<keyword evidence="2 8" id="KW-0808">Transferase</keyword>
<comment type="catalytic activity">
    <reaction evidence="8">
        <text>L-threonyl-[protein] + ATP = 3-O-(5'-adenylyl)-L-threonyl-[protein] + diphosphate</text>
        <dbReference type="Rhea" id="RHEA:54292"/>
        <dbReference type="Rhea" id="RHEA-COMP:11060"/>
        <dbReference type="Rhea" id="RHEA-COMP:13847"/>
        <dbReference type="ChEBI" id="CHEBI:30013"/>
        <dbReference type="ChEBI" id="CHEBI:30616"/>
        <dbReference type="ChEBI" id="CHEBI:33019"/>
        <dbReference type="ChEBI" id="CHEBI:138113"/>
        <dbReference type="EC" id="2.7.7.108"/>
    </reaction>
</comment>
<evidence type="ECO:0000313" key="9">
    <source>
        <dbReference type="EMBL" id="MBP2027715.1"/>
    </source>
</evidence>
<feature type="binding site" evidence="8">
    <location>
        <position position="255"/>
    </location>
    <ligand>
        <name>Mg(2+)</name>
        <dbReference type="ChEBI" id="CHEBI:18420"/>
    </ligand>
</feature>
<keyword evidence="8" id="KW-0464">Manganese</keyword>
<dbReference type="Proteomes" id="UP001314903">
    <property type="component" value="Unassembled WGS sequence"/>
</dbReference>
<keyword evidence="3 8" id="KW-0548">Nucleotidyltransferase</keyword>
<evidence type="ECO:0000256" key="4">
    <source>
        <dbReference type="ARBA" id="ARBA00022723"/>
    </source>
</evidence>
<name>A0ABS4KIV9_9FIRM</name>
<feature type="binding site" evidence="8">
    <location>
        <position position="128"/>
    </location>
    <ligand>
        <name>ATP</name>
        <dbReference type="ChEBI" id="CHEBI:30616"/>
    </ligand>
</feature>
<evidence type="ECO:0000256" key="2">
    <source>
        <dbReference type="ARBA" id="ARBA00022679"/>
    </source>
</evidence>
<comment type="catalytic activity">
    <reaction evidence="8">
        <text>L-seryl-[protein] + ATP = 3-O-(5'-adenylyl)-L-seryl-[protein] + diphosphate</text>
        <dbReference type="Rhea" id="RHEA:58120"/>
        <dbReference type="Rhea" id="RHEA-COMP:9863"/>
        <dbReference type="Rhea" id="RHEA-COMP:15073"/>
        <dbReference type="ChEBI" id="CHEBI:29999"/>
        <dbReference type="ChEBI" id="CHEBI:30616"/>
        <dbReference type="ChEBI" id="CHEBI:33019"/>
        <dbReference type="ChEBI" id="CHEBI:142516"/>
        <dbReference type="EC" id="2.7.7.108"/>
    </reaction>
</comment>
<dbReference type="Pfam" id="PF02696">
    <property type="entry name" value="SelO"/>
    <property type="match status" value="1"/>
</dbReference>
<evidence type="ECO:0000256" key="6">
    <source>
        <dbReference type="ARBA" id="ARBA00022840"/>
    </source>
</evidence>
<reference evidence="9 10" key="1">
    <citation type="submission" date="2021-03" db="EMBL/GenBank/DDBJ databases">
        <title>Genomic Encyclopedia of Type Strains, Phase IV (KMG-IV): sequencing the most valuable type-strain genomes for metagenomic binning, comparative biology and taxonomic classification.</title>
        <authorList>
            <person name="Goeker M."/>
        </authorList>
    </citation>
    <scope>NUCLEOTIDE SEQUENCE [LARGE SCALE GENOMIC DNA]</scope>
    <source>
        <strain evidence="9 10">DSM 27512</strain>
    </source>
</reference>
<dbReference type="EC" id="2.7.7.-" evidence="8"/>
<keyword evidence="10" id="KW-1185">Reference proteome</keyword>
<dbReference type="RefSeq" id="WP_209660777.1">
    <property type="nucleotide sequence ID" value="NZ_JAGGLI010000014.1"/>
</dbReference>
<protein>
    <recommendedName>
        <fullName evidence="8">Protein nucleotidyltransferase YdiU</fullName>
        <ecNumber evidence="8">2.7.7.-</ecNumber>
    </recommendedName>
    <alternativeName>
        <fullName evidence="8">Protein adenylyltransferase YdiU</fullName>
        <ecNumber evidence="8">2.7.7.108</ecNumber>
    </alternativeName>
    <alternativeName>
        <fullName evidence="8">Protein uridylyltransferase YdiU</fullName>
        <ecNumber evidence="8">2.7.7.-</ecNumber>
    </alternativeName>
</protein>
<feature type="binding site" evidence="8">
    <location>
        <position position="94"/>
    </location>
    <ligand>
        <name>ATP</name>
        <dbReference type="ChEBI" id="CHEBI:30616"/>
    </ligand>
</feature>
<keyword evidence="6 8" id="KW-0067">ATP-binding</keyword>
<comment type="catalytic activity">
    <reaction evidence="8">
        <text>L-seryl-[protein] + UTP = O-(5'-uridylyl)-L-seryl-[protein] + diphosphate</text>
        <dbReference type="Rhea" id="RHEA:64604"/>
        <dbReference type="Rhea" id="RHEA-COMP:9863"/>
        <dbReference type="Rhea" id="RHEA-COMP:16635"/>
        <dbReference type="ChEBI" id="CHEBI:29999"/>
        <dbReference type="ChEBI" id="CHEBI:33019"/>
        <dbReference type="ChEBI" id="CHEBI:46398"/>
        <dbReference type="ChEBI" id="CHEBI:156051"/>
    </reaction>
</comment>
<feature type="binding site" evidence="8">
    <location>
        <position position="264"/>
    </location>
    <ligand>
        <name>Mg(2+)</name>
        <dbReference type="ChEBI" id="CHEBI:18420"/>
    </ligand>
</feature>
<feature type="active site" description="Proton acceptor" evidence="8">
    <location>
        <position position="254"/>
    </location>
</feature>
<feature type="binding site" evidence="8">
    <location>
        <position position="115"/>
    </location>
    <ligand>
        <name>ATP</name>
        <dbReference type="ChEBI" id="CHEBI:30616"/>
    </ligand>
</feature>
<feature type="binding site" evidence="8">
    <location>
        <position position="178"/>
    </location>
    <ligand>
        <name>ATP</name>
        <dbReference type="ChEBI" id="CHEBI:30616"/>
    </ligand>
</feature>
<feature type="binding site" evidence="8">
    <location>
        <position position="95"/>
    </location>
    <ligand>
        <name>ATP</name>
        <dbReference type="ChEBI" id="CHEBI:30616"/>
    </ligand>
</feature>
<keyword evidence="4 8" id="KW-0479">Metal-binding</keyword>
<dbReference type="NCBIfam" id="NF000658">
    <property type="entry name" value="PRK00029.1"/>
    <property type="match status" value="1"/>
</dbReference>
<feature type="binding site" evidence="8">
    <location>
        <position position="264"/>
    </location>
    <ligand>
        <name>ATP</name>
        <dbReference type="ChEBI" id="CHEBI:30616"/>
    </ligand>
</feature>
<dbReference type="InterPro" id="IPR003846">
    <property type="entry name" value="SelO"/>
</dbReference>
<evidence type="ECO:0000313" key="10">
    <source>
        <dbReference type="Proteomes" id="UP001314903"/>
    </source>
</evidence>
<proteinExistence type="inferred from homology"/>
<evidence type="ECO:0000256" key="5">
    <source>
        <dbReference type="ARBA" id="ARBA00022741"/>
    </source>
</evidence>
<sequence>MKNILNNIDMGWNFDNSYLSLPDKLFTKINPTPVSSPSIVLLNFNLAKKLGLKINDLDSFALVASGNLVPTDSSPIAQAYAGHQFGNFTILGDGRAILLGEHIDPSSERWDIQLKGSGRTPYSRGGDGRAALGPMLREYIISEGMNGLNIPTTRSLSVALTGDSVKREKSLSGSILLRVASSHIRVGTFEYASLKLSNHEKKALLDYTIDRHFPECWEDKNPYISFLDKVILRQAKLIAMWQSVGFIHGVMNTDNMSINGETIDYGPCAFMDEYNNKTVFSSIDLYGRYAYGNQPYIAAWNLARFAETIIEFLDNKKETAIEIAQARVSRFSELYSSYYLEIMGRKIGIDKVKPSDEVLIKDILKIMEETKSDFTNTFLDLTFERHSESKIYTHPDFNTWNLRWLDRLKEENSSKKDTISLMKKSNPAVIPRNYFVEEAIKDATENQNYSKIYKLINAISDPYSHDDYKKEFASPPFGKNYKTYCGT</sequence>
<feature type="binding site" evidence="8">
    <location>
        <position position="185"/>
    </location>
    <ligand>
        <name>ATP</name>
        <dbReference type="ChEBI" id="CHEBI:30616"/>
    </ligand>
</feature>
<feature type="binding site" evidence="8">
    <location>
        <position position="92"/>
    </location>
    <ligand>
        <name>ATP</name>
        <dbReference type="ChEBI" id="CHEBI:30616"/>
    </ligand>
</feature>
<feature type="binding site" evidence="8">
    <location>
        <position position="127"/>
    </location>
    <ligand>
        <name>ATP</name>
        <dbReference type="ChEBI" id="CHEBI:30616"/>
    </ligand>
</feature>
<evidence type="ECO:0000256" key="1">
    <source>
        <dbReference type="ARBA" id="ARBA00009747"/>
    </source>
</evidence>
<comment type="catalytic activity">
    <reaction evidence="8">
        <text>L-tyrosyl-[protein] + UTP = O-(5'-uridylyl)-L-tyrosyl-[protein] + diphosphate</text>
        <dbReference type="Rhea" id="RHEA:83887"/>
        <dbReference type="Rhea" id="RHEA-COMP:10136"/>
        <dbReference type="Rhea" id="RHEA-COMP:20238"/>
        <dbReference type="ChEBI" id="CHEBI:33019"/>
        <dbReference type="ChEBI" id="CHEBI:46398"/>
        <dbReference type="ChEBI" id="CHEBI:46858"/>
        <dbReference type="ChEBI" id="CHEBI:90602"/>
    </reaction>
</comment>
<dbReference type="PANTHER" id="PTHR12153:SF15">
    <property type="entry name" value="PROTEIN ADENYLYLTRANSFERASE SELO, MITOCHONDRIAL"/>
    <property type="match status" value="1"/>
</dbReference>
<comment type="function">
    <text evidence="8">Nucleotidyltransferase involved in the post-translational modification of proteins. It can catalyze the addition of adenosine monophosphate (AMP) or uridine monophosphate (UMP) to a protein, resulting in modifications known as AMPylation and UMPylation.</text>
</comment>
<dbReference type="EMBL" id="JAGGLI010000014">
    <property type="protein sequence ID" value="MBP2027715.1"/>
    <property type="molecule type" value="Genomic_DNA"/>
</dbReference>
<comment type="similarity">
    <text evidence="1 8">Belongs to the SELO family.</text>
</comment>
<evidence type="ECO:0000256" key="7">
    <source>
        <dbReference type="ARBA" id="ARBA00022842"/>
    </source>
</evidence>
<comment type="cofactor">
    <cofactor evidence="8">
        <name>Mg(2+)</name>
        <dbReference type="ChEBI" id="CHEBI:18420"/>
    </cofactor>
    <cofactor evidence="8">
        <name>Mn(2+)</name>
        <dbReference type="ChEBI" id="CHEBI:29035"/>
    </cofactor>
</comment>
<organism evidence="9 10">
    <name type="scientific">Acetoanaerobium pronyense</name>
    <dbReference type="NCBI Taxonomy" id="1482736"/>
    <lineage>
        <taxon>Bacteria</taxon>
        <taxon>Bacillati</taxon>
        <taxon>Bacillota</taxon>
        <taxon>Clostridia</taxon>
        <taxon>Peptostreptococcales</taxon>
        <taxon>Filifactoraceae</taxon>
        <taxon>Acetoanaerobium</taxon>
    </lineage>
</organism>
<keyword evidence="7 8" id="KW-0460">Magnesium</keyword>
<comment type="catalytic activity">
    <reaction evidence="8">
        <text>L-tyrosyl-[protein] + ATP = O-(5'-adenylyl)-L-tyrosyl-[protein] + diphosphate</text>
        <dbReference type="Rhea" id="RHEA:54288"/>
        <dbReference type="Rhea" id="RHEA-COMP:10136"/>
        <dbReference type="Rhea" id="RHEA-COMP:13846"/>
        <dbReference type="ChEBI" id="CHEBI:30616"/>
        <dbReference type="ChEBI" id="CHEBI:33019"/>
        <dbReference type="ChEBI" id="CHEBI:46858"/>
        <dbReference type="ChEBI" id="CHEBI:83624"/>
        <dbReference type="EC" id="2.7.7.108"/>
    </reaction>
</comment>
<keyword evidence="5 8" id="KW-0547">Nucleotide-binding</keyword>
<dbReference type="EC" id="2.7.7.108" evidence="8"/>